<dbReference type="EMBL" id="JBBNAE010000003">
    <property type="protein sequence ID" value="KAK9138176.1"/>
    <property type="molecule type" value="Genomic_DNA"/>
</dbReference>
<dbReference type="GO" id="GO:0008299">
    <property type="term" value="P:isoprenoid biosynthetic process"/>
    <property type="evidence" value="ECO:0007669"/>
    <property type="project" value="InterPro"/>
</dbReference>
<keyword evidence="11" id="KW-1185">Reference proteome</keyword>
<dbReference type="Pfam" id="PF00625">
    <property type="entry name" value="Guanylate_kin"/>
    <property type="match status" value="1"/>
</dbReference>
<dbReference type="InterPro" id="IPR020590">
    <property type="entry name" value="Guanylate_kinase_CS"/>
</dbReference>
<dbReference type="PANTHER" id="PTHR23117">
    <property type="entry name" value="GUANYLATE KINASE-RELATED"/>
    <property type="match status" value="1"/>
</dbReference>
<evidence type="ECO:0000256" key="4">
    <source>
        <dbReference type="ARBA" id="ARBA00022679"/>
    </source>
</evidence>
<keyword evidence="7" id="KW-0460">Magnesium</keyword>
<dbReference type="PROSITE" id="PS50052">
    <property type="entry name" value="GUANYLATE_KINASE_2"/>
    <property type="match status" value="1"/>
</dbReference>
<dbReference type="SUPFAM" id="SSF52540">
    <property type="entry name" value="P-loop containing nucleoside triphosphate hydrolases"/>
    <property type="match status" value="1"/>
</dbReference>
<dbReference type="AlphaFoldDB" id="A0AAP0PES8"/>
<dbReference type="InterPro" id="IPR008144">
    <property type="entry name" value="Guanylate_kin-like_dom"/>
</dbReference>
<proteinExistence type="inferred from homology"/>
<evidence type="ECO:0000256" key="6">
    <source>
        <dbReference type="ARBA" id="ARBA00022777"/>
    </source>
</evidence>
<dbReference type="Gene3D" id="1.10.600.10">
    <property type="entry name" value="Farnesyl Diphosphate Synthase"/>
    <property type="match status" value="1"/>
</dbReference>
<dbReference type="InterPro" id="IPR008145">
    <property type="entry name" value="GK/Ca_channel_bsu"/>
</dbReference>
<comment type="similarity">
    <text evidence="2">Belongs to the guanylate kinase family.</text>
</comment>
<evidence type="ECO:0000256" key="8">
    <source>
        <dbReference type="RuleBase" id="RU004466"/>
    </source>
</evidence>
<evidence type="ECO:0000259" key="9">
    <source>
        <dbReference type="PROSITE" id="PS50052"/>
    </source>
</evidence>
<dbReference type="PANTHER" id="PTHR23117:SF13">
    <property type="entry name" value="GUANYLATE KINASE"/>
    <property type="match status" value="1"/>
</dbReference>
<comment type="caution">
    <text evidence="10">The sequence shown here is derived from an EMBL/GenBank/DDBJ whole genome shotgun (WGS) entry which is preliminary data.</text>
</comment>
<dbReference type="GO" id="GO:0046872">
    <property type="term" value="F:metal ion binding"/>
    <property type="evidence" value="ECO:0007669"/>
    <property type="project" value="UniProtKB-KW"/>
</dbReference>
<dbReference type="InterPro" id="IPR000092">
    <property type="entry name" value="Polyprenyl_synt"/>
</dbReference>
<dbReference type="Pfam" id="PF00348">
    <property type="entry name" value="polyprenyl_synt"/>
    <property type="match status" value="1"/>
</dbReference>
<comment type="cofactor">
    <cofactor evidence="1">
        <name>Mg(2+)</name>
        <dbReference type="ChEBI" id="CHEBI:18420"/>
    </cofactor>
</comment>
<dbReference type="GO" id="GO:0004385">
    <property type="term" value="F:GMP kinase activity"/>
    <property type="evidence" value="ECO:0007669"/>
    <property type="project" value="TreeGrafter"/>
</dbReference>
<gene>
    <name evidence="10" type="ORF">Sjap_008770</name>
</gene>
<dbReference type="InterPro" id="IPR008949">
    <property type="entry name" value="Isoprenoid_synthase_dom_sf"/>
</dbReference>
<comment type="similarity">
    <text evidence="3 8">Belongs to the FPP/GGPP synthase family.</text>
</comment>
<evidence type="ECO:0000256" key="2">
    <source>
        <dbReference type="ARBA" id="ARBA00005790"/>
    </source>
</evidence>
<evidence type="ECO:0000256" key="5">
    <source>
        <dbReference type="ARBA" id="ARBA00022723"/>
    </source>
</evidence>
<feature type="domain" description="Guanylate kinase-like" evidence="9">
    <location>
        <begin position="174"/>
        <end position="270"/>
    </location>
</feature>
<dbReference type="PROSITE" id="PS00723">
    <property type="entry name" value="POLYPRENYL_SYNTHASE_1"/>
    <property type="match status" value="1"/>
</dbReference>
<protein>
    <recommendedName>
        <fullName evidence="9">Guanylate kinase-like domain-containing protein</fullName>
    </recommendedName>
</protein>
<dbReference type="GO" id="GO:0004659">
    <property type="term" value="F:prenyltransferase activity"/>
    <property type="evidence" value="ECO:0007669"/>
    <property type="project" value="InterPro"/>
</dbReference>
<evidence type="ECO:0000313" key="10">
    <source>
        <dbReference type="EMBL" id="KAK9138176.1"/>
    </source>
</evidence>
<dbReference type="PROSITE" id="PS00856">
    <property type="entry name" value="GUANYLATE_KINASE_1"/>
    <property type="match status" value="1"/>
</dbReference>
<keyword evidence="6" id="KW-0418">Kinase</keyword>
<name>A0AAP0PES8_9MAGN</name>
<dbReference type="SMART" id="SM00072">
    <property type="entry name" value="GuKc"/>
    <property type="match status" value="1"/>
</dbReference>
<evidence type="ECO:0000256" key="1">
    <source>
        <dbReference type="ARBA" id="ARBA00001946"/>
    </source>
</evidence>
<dbReference type="SUPFAM" id="SSF48576">
    <property type="entry name" value="Terpenoid synthases"/>
    <property type="match status" value="1"/>
</dbReference>
<keyword evidence="5" id="KW-0479">Metal-binding</keyword>
<sequence length="270" mass="29681">MTVRETLAFSARVQGVGAGHELLLEFSRREKEANIKPDPDLDLFMKAAALDGQEPSVITDYIIKIVGAENPVLISAAKQIFGAGGKRLRPALVFLVSRATADLANLKELTPNNRRLAEVIEMIHTASLIHDDVLDDSSIRRGACYVDTPFVREQKKIVGTKVVVWRKDVKADDSKPIVLSGPSGVGKGTLISQLMQEFPSTFGFSVSHTTRAPREKEKDGVHYHFTEMSTMEKDIKDGKFLEFVSVHGNLYGTSIVAVNAVKDAFILFVV</sequence>
<dbReference type="Proteomes" id="UP001417504">
    <property type="component" value="Unassembled WGS sequence"/>
</dbReference>
<dbReference type="GO" id="GO:0005829">
    <property type="term" value="C:cytosol"/>
    <property type="evidence" value="ECO:0007669"/>
    <property type="project" value="TreeGrafter"/>
</dbReference>
<keyword evidence="4 8" id="KW-0808">Transferase</keyword>
<dbReference type="InterPro" id="IPR027417">
    <property type="entry name" value="P-loop_NTPase"/>
</dbReference>
<evidence type="ECO:0000256" key="7">
    <source>
        <dbReference type="ARBA" id="ARBA00022842"/>
    </source>
</evidence>
<evidence type="ECO:0000256" key="3">
    <source>
        <dbReference type="ARBA" id="ARBA00006706"/>
    </source>
</evidence>
<accession>A0AAP0PES8</accession>
<dbReference type="CDD" id="cd00071">
    <property type="entry name" value="GMPK"/>
    <property type="match status" value="1"/>
</dbReference>
<reference evidence="10 11" key="1">
    <citation type="submission" date="2024-01" db="EMBL/GenBank/DDBJ databases">
        <title>Genome assemblies of Stephania.</title>
        <authorList>
            <person name="Yang L."/>
        </authorList>
    </citation>
    <scope>NUCLEOTIDE SEQUENCE [LARGE SCALE GENOMIC DNA]</scope>
    <source>
        <strain evidence="10">QJT</strain>
        <tissue evidence="10">Leaf</tissue>
    </source>
</reference>
<dbReference type="InterPro" id="IPR033749">
    <property type="entry name" value="Polyprenyl_synt_CS"/>
</dbReference>
<organism evidence="10 11">
    <name type="scientific">Stephania japonica</name>
    <dbReference type="NCBI Taxonomy" id="461633"/>
    <lineage>
        <taxon>Eukaryota</taxon>
        <taxon>Viridiplantae</taxon>
        <taxon>Streptophyta</taxon>
        <taxon>Embryophyta</taxon>
        <taxon>Tracheophyta</taxon>
        <taxon>Spermatophyta</taxon>
        <taxon>Magnoliopsida</taxon>
        <taxon>Ranunculales</taxon>
        <taxon>Menispermaceae</taxon>
        <taxon>Menispermoideae</taxon>
        <taxon>Cissampelideae</taxon>
        <taxon>Stephania</taxon>
    </lineage>
</organism>
<evidence type="ECO:0000313" key="11">
    <source>
        <dbReference type="Proteomes" id="UP001417504"/>
    </source>
</evidence>
<dbReference type="Gene3D" id="3.40.50.300">
    <property type="entry name" value="P-loop containing nucleotide triphosphate hydrolases"/>
    <property type="match status" value="1"/>
</dbReference>